<proteinExistence type="predicted"/>
<dbReference type="AlphaFoldDB" id="A0A9X3MYB1"/>
<dbReference type="InterPro" id="IPR028098">
    <property type="entry name" value="Glyco_trans_4-like_N"/>
</dbReference>
<dbReference type="InterPro" id="IPR001296">
    <property type="entry name" value="Glyco_trans_1"/>
</dbReference>
<dbReference type="Pfam" id="PF00534">
    <property type="entry name" value="Glycos_transf_1"/>
    <property type="match status" value="1"/>
</dbReference>
<dbReference type="Gene3D" id="3.40.50.2000">
    <property type="entry name" value="Glycogen Phosphorylase B"/>
    <property type="match status" value="2"/>
</dbReference>
<dbReference type="Pfam" id="PF13439">
    <property type="entry name" value="Glyco_transf_4"/>
    <property type="match status" value="1"/>
</dbReference>
<dbReference type="PANTHER" id="PTHR12526">
    <property type="entry name" value="GLYCOSYLTRANSFERASE"/>
    <property type="match status" value="1"/>
</dbReference>
<feature type="domain" description="Glycosyl transferase family 1" evidence="3">
    <location>
        <begin position="190"/>
        <end position="347"/>
    </location>
</feature>
<evidence type="ECO:0000256" key="1">
    <source>
        <dbReference type="ARBA" id="ARBA00022676"/>
    </source>
</evidence>
<dbReference type="Proteomes" id="UP001149140">
    <property type="component" value="Unassembled WGS sequence"/>
</dbReference>
<gene>
    <name evidence="5" type="ORF">OM076_26610</name>
</gene>
<accession>A0A9X3MYB1</accession>
<dbReference type="PANTHER" id="PTHR12526:SF510">
    <property type="entry name" value="D-INOSITOL 3-PHOSPHATE GLYCOSYLTRANSFERASE"/>
    <property type="match status" value="1"/>
</dbReference>
<evidence type="ECO:0000313" key="6">
    <source>
        <dbReference type="Proteomes" id="UP001149140"/>
    </source>
</evidence>
<evidence type="ECO:0000313" key="5">
    <source>
        <dbReference type="EMBL" id="MDA0163871.1"/>
    </source>
</evidence>
<feature type="domain" description="Glycosyltransferase subfamily 4-like N-terminal" evidence="4">
    <location>
        <begin position="13"/>
        <end position="181"/>
    </location>
</feature>
<evidence type="ECO:0000256" key="2">
    <source>
        <dbReference type="ARBA" id="ARBA00022679"/>
    </source>
</evidence>
<dbReference type="GO" id="GO:0016757">
    <property type="term" value="F:glycosyltransferase activity"/>
    <property type="evidence" value="ECO:0007669"/>
    <property type="project" value="UniProtKB-KW"/>
</dbReference>
<protein>
    <submittedName>
        <fullName evidence="5">Glycosyltransferase family 4 protein</fullName>
    </submittedName>
</protein>
<organism evidence="5 6">
    <name type="scientific">Solirubrobacter ginsenosidimutans</name>
    <dbReference type="NCBI Taxonomy" id="490573"/>
    <lineage>
        <taxon>Bacteria</taxon>
        <taxon>Bacillati</taxon>
        <taxon>Actinomycetota</taxon>
        <taxon>Thermoleophilia</taxon>
        <taxon>Solirubrobacterales</taxon>
        <taxon>Solirubrobacteraceae</taxon>
        <taxon>Solirubrobacter</taxon>
    </lineage>
</organism>
<dbReference type="CDD" id="cd03801">
    <property type="entry name" value="GT4_PimA-like"/>
    <property type="match status" value="1"/>
</dbReference>
<keyword evidence="2" id="KW-0808">Transferase</keyword>
<comment type="caution">
    <text evidence="5">The sequence shown here is derived from an EMBL/GenBank/DDBJ whole genome shotgun (WGS) entry which is preliminary data.</text>
</comment>
<evidence type="ECO:0000259" key="3">
    <source>
        <dbReference type="Pfam" id="PF00534"/>
    </source>
</evidence>
<dbReference type="EMBL" id="JAPDOD010000028">
    <property type="protein sequence ID" value="MDA0163871.1"/>
    <property type="molecule type" value="Genomic_DNA"/>
</dbReference>
<dbReference type="SUPFAM" id="SSF53756">
    <property type="entry name" value="UDP-Glycosyltransferase/glycogen phosphorylase"/>
    <property type="match status" value="1"/>
</dbReference>
<reference evidence="5" key="1">
    <citation type="submission" date="2022-10" db="EMBL/GenBank/DDBJ databases">
        <title>The WGS of Solirubrobacter ginsenosidimutans DSM 21036.</title>
        <authorList>
            <person name="Jiang Z."/>
        </authorList>
    </citation>
    <scope>NUCLEOTIDE SEQUENCE</scope>
    <source>
        <strain evidence="5">DSM 21036</strain>
    </source>
</reference>
<sequence>MDVTLVAHHIGPVGGMELQVAQLATGLLARGHRVTTIAQASELPEHELLTRLRVPVRRVPFALFYPWFAAAAAPLVARHARGIVHTAGAIVPNAVDVATIHFLHRAYAELHTAPRVSRDTAAHRLNARASRALSLTAERLAYRPARLRSVVAVSGGVRREVERWFPGVPATTIPHGVDLERFRPDAPRRAAERRRLGIAPDALVAVFVGGDWPRKGLTHAIRAVAAAARWQLLVIGRGDEAAFARVAAEAGAGERVHFLGVSRDTAAQYAAADAFVLPTRYETFSLVTYEAAASGLPLLVTRVSGPDELIVEGVNGAFIGDDAAVTARWLERLADPELRARLGAAARAAAAPYSWDAVVDRHVELYAELAAARNAARSAAGRSISQ</sequence>
<keyword evidence="6" id="KW-1185">Reference proteome</keyword>
<dbReference type="RefSeq" id="WP_270043118.1">
    <property type="nucleotide sequence ID" value="NZ_JAPDOD010000028.1"/>
</dbReference>
<name>A0A9X3MYB1_9ACTN</name>
<evidence type="ECO:0000259" key="4">
    <source>
        <dbReference type="Pfam" id="PF13439"/>
    </source>
</evidence>
<keyword evidence="1" id="KW-0328">Glycosyltransferase</keyword>